<reference evidence="3" key="1">
    <citation type="submission" date="2021-01" db="EMBL/GenBank/DDBJ databases">
        <title>Whole genome shotgun sequence of Virgisporangium ochraceum NBRC 16418.</title>
        <authorList>
            <person name="Komaki H."/>
            <person name="Tamura T."/>
        </authorList>
    </citation>
    <scope>NUCLEOTIDE SEQUENCE</scope>
    <source>
        <strain evidence="3">NBRC 16418</strain>
    </source>
</reference>
<comment type="similarity">
    <text evidence="1">Belongs to the enoyl-CoA hydratase/isomerase family.</text>
</comment>
<dbReference type="InterPro" id="IPR039375">
    <property type="entry name" value="NodN-like"/>
</dbReference>
<keyword evidence="4" id="KW-1185">Reference proteome</keyword>
<sequence length="152" mass="16065">MRSTTVPTPTGLLDLVGTDLGTSGTHVVTQEQINLFADVTGDHQWIHVDAARAADGPFGTTIAHGFLTLALVPGLLAEILVVERSSMGVNYGLDRVRFVRPLPPGVPVRGSATLMEAKPIEGGVQAKAAVTVEFAETGTTCCVAEVLFRYYT</sequence>
<evidence type="ECO:0000313" key="4">
    <source>
        <dbReference type="Proteomes" id="UP000635606"/>
    </source>
</evidence>
<dbReference type="Gene3D" id="3.10.129.10">
    <property type="entry name" value="Hotdog Thioesterase"/>
    <property type="match status" value="1"/>
</dbReference>
<organism evidence="3 4">
    <name type="scientific">Virgisporangium ochraceum</name>
    <dbReference type="NCBI Taxonomy" id="65505"/>
    <lineage>
        <taxon>Bacteria</taxon>
        <taxon>Bacillati</taxon>
        <taxon>Actinomycetota</taxon>
        <taxon>Actinomycetes</taxon>
        <taxon>Micromonosporales</taxon>
        <taxon>Micromonosporaceae</taxon>
        <taxon>Virgisporangium</taxon>
    </lineage>
</organism>
<dbReference type="PANTHER" id="PTHR42993:SF1">
    <property type="entry name" value="MAOC-LIKE DEHYDRATASE DOMAIN-CONTAINING PROTEIN"/>
    <property type="match status" value="1"/>
</dbReference>
<dbReference type="PANTHER" id="PTHR42993">
    <property type="entry name" value="MAOC-LIKE DEHYDRATASE DOMAIN-CONTAINING PROTEIN"/>
    <property type="match status" value="1"/>
</dbReference>
<dbReference type="CDD" id="cd03450">
    <property type="entry name" value="NodN"/>
    <property type="match status" value="1"/>
</dbReference>
<dbReference type="Proteomes" id="UP000635606">
    <property type="component" value="Unassembled WGS sequence"/>
</dbReference>
<gene>
    <name evidence="3" type="ORF">Voc01_079320</name>
</gene>
<protein>
    <submittedName>
        <fullName evidence="3">Putative enoyl-CoA hydratase 1</fullName>
    </submittedName>
</protein>
<evidence type="ECO:0000256" key="1">
    <source>
        <dbReference type="ARBA" id="ARBA00005254"/>
    </source>
</evidence>
<dbReference type="SUPFAM" id="SSF54637">
    <property type="entry name" value="Thioesterase/thiol ester dehydrase-isomerase"/>
    <property type="match status" value="1"/>
</dbReference>
<dbReference type="RefSeq" id="WP_203932845.1">
    <property type="nucleotide sequence ID" value="NZ_BOPH01000108.1"/>
</dbReference>
<proteinExistence type="inferred from homology"/>
<dbReference type="Pfam" id="PF01575">
    <property type="entry name" value="MaoC_dehydratas"/>
    <property type="match status" value="1"/>
</dbReference>
<feature type="domain" description="MaoC-like" evidence="2">
    <location>
        <begin position="16"/>
        <end position="123"/>
    </location>
</feature>
<accession>A0A8J4EEV9</accession>
<dbReference type="InterPro" id="IPR002539">
    <property type="entry name" value="MaoC-like_dom"/>
</dbReference>
<dbReference type="EMBL" id="BOPH01000108">
    <property type="protein sequence ID" value="GIJ73015.1"/>
    <property type="molecule type" value="Genomic_DNA"/>
</dbReference>
<name>A0A8J4EEV9_9ACTN</name>
<comment type="caution">
    <text evidence="3">The sequence shown here is derived from an EMBL/GenBank/DDBJ whole genome shotgun (WGS) entry which is preliminary data.</text>
</comment>
<dbReference type="AlphaFoldDB" id="A0A8J4EEV9"/>
<dbReference type="InterPro" id="IPR029069">
    <property type="entry name" value="HotDog_dom_sf"/>
</dbReference>
<evidence type="ECO:0000259" key="2">
    <source>
        <dbReference type="Pfam" id="PF01575"/>
    </source>
</evidence>
<evidence type="ECO:0000313" key="3">
    <source>
        <dbReference type="EMBL" id="GIJ73015.1"/>
    </source>
</evidence>